<evidence type="ECO:0000313" key="2">
    <source>
        <dbReference type="EMBL" id="GIH21511.1"/>
    </source>
</evidence>
<dbReference type="RefSeq" id="WP_203924883.1">
    <property type="nucleotide sequence ID" value="NZ_BONZ01000135.1"/>
</dbReference>
<keyword evidence="3" id="KW-1185">Reference proteome</keyword>
<comment type="caution">
    <text evidence="2">The sequence shown here is derived from an EMBL/GenBank/DDBJ whole genome shotgun (WGS) entry which is preliminary data.</text>
</comment>
<dbReference type="EMBL" id="BONZ01000135">
    <property type="protein sequence ID" value="GIH21511.1"/>
    <property type="molecule type" value="Genomic_DNA"/>
</dbReference>
<accession>A0A8J3R3B6</accession>
<dbReference type="Proteomes" id="UP000642748">
    <property type="component" value="Unassembled WGS sequence"/>
</dbReference>
<protein>
    <submittedName>
        <fullName evidence="2">Uncharacterized protein</fullName>
    </submittedName>
</protein>
<proteinExistence type="predicted"/>
<keyword evidence="1" id="KW-0812">Transmembrane</keyword>
<name>A0A8J3R3B6_9ACTN</name>
<dbReference type="AlphaFoldDB" id="A0A8J3R3B6"/>
<feature type="transmembrane region" description="Helical" evidence="1">
    <location>
        <begin position="41"/>
        <end position="61"/>
    </location>
</feature>
<keyword evidence="1" id="KW-0472">Membrane</keyword>
<evidence type="ECO:0000313" key="3">
    <source>
        <dbReference type="Proteomes" id="UP000642748"/>
    </source>
</evidence>
<reference evidence="2" key="1">
    <citation type="submission" date="2021-01" db="EMBL/GenBank/DDBJ databases">
        <title>Whole genome shotgun sequence of Rugosimonospora africana NBRC 104875.</title>
        <authorList>
            <person name="Komaki H."/>
            <person name="Tamura T."/>
        </authorList>
    </citation>
    <scope>NUCLEOTIDE SEQUENCE</scope>
    <source>
        <strain evidence="2">NBRC 104875</strain>
    </source>
</reference>
<sequence>MNDSLAAVRDHVRDRMAAVHMTVTAEEITTRGTRRRTHRRVAGVAAACAVGAAVAGIAALGPASQPGVHVHLAAWSVDSNPDGTVTLTVREITHTDELRAALAQAGVPAIVTPGESCLNPENQSRLFHSAVLGSDALTIRPSAIPHGDKLLISQPTGPDGKVIGYGWGMVRAGEPLHCTDMSHITITPKN</sequence>
<keyword evidence="1" id="KW-1133">Transmembrane helix</keyword>
<gene>
    <name evidence="2" type="ORF">Raf01_96830</name>
</gene>
<evidence type="ECO:0000256" key="1">
    <source>
        <dbReference type="SAM" id="Phobius"/>
    </source>
</evidence>
<organism evidence="2 3">
    <name type="scientific">Rugosimonospora africana</name>
    <dbReference type="NCBI Taxonomy" id="556532"/>
    <lineage>
        <taxon>Bacteria</taxon>
        <taxon>Bacillati</taxon>
        <taxon>Actinomycetota</taxon>
        <taxon>Actinomycetes</taxon>
        <taxon>Micromonosporales</taxon>
        <taxon>Micromonosporaceae</taxon>
        <taxon>Rugosimonospora</taxon>
    </lineage>
</organism>